<dbReference type="KEGG" id="vg:3238839"/>
<gene>
    <name evidence="2" type="primary">33.4</name>
    <name evidence="2" type="ORF">CcBV_33.4</name>
</gene>
<dbReference type="GeneID" id="3238839"/>
<reference evidence="2 3" key="1">
    <citation type="journal article" date="2004" name="Science">
        <title>Genome sequence of a polydnavirus: insights into symbiotic virus evolution.</title>
        <authorList>
            <person name="Espagne E."/>
            <person name="Dupuy C."/>
            <person name="Huguet E."/>
            <person name="Cattolico L."/>
            <person name="Provost B."/>
            <person name="Martins N."/>
            <person name="Poirie M."/>
            <person name="Periquet G."/>
            <person name="Drezen J.M."/>
        </authorList>
    </citation>
    <scope>NUCLEOTIDE SEQUENCE [LARGE SCALE GENOMIC DNA]</scope>
</reference>
<evidence type="ECO:0000256" key="1">
    <source>
        <dbReference type="SAM" id="MobiDB-lite"/>
    </source>
</evidence>
<evidence type="ECO:0000313" key="3">
    <source>
        <dbReference type="Proteomes" id="UP000203537"/>
    </source>
</evidence>
<feature type="region of interest" description="Disordered" evidence="1">
    <location>
        <begin position="69"/>
        <end position="113"/>
    </location>
</feature>
<name>Q5ZNT3_9VIRU</name>
<protein>
    <submittedName>
        <fullName evidence="2">33.4 protein</fullName>
    </submittedName>
</protein>
<feature type="compositionally biased region" description="Polar residues" evidence="1">
    <location>
        <begin position="82"/>
        <end position="98"/>
    </location>
</feature>
<sequence>MHHGKTSIFLFFLIIGTSVFPNGSSTGLASAKPMGPLIMTDITVGAEILKNVMKPQAAQRAPKIIYGTETNNKNNAIDNKNVQGSLSFGSNTQQQNNYYGKRRSGSYDQNNYY</sequence>
<feature type="compositionally biased region" description="Low complexity" evidence="1">
    <location>
        <begin position="71"/>
        <end position="81"/>
    </location>
</feature>
<dbReference type="Proteomes" id="UP000203537">
    <property type="component" value="Genome"/>
</dbReference>
<dbReference type="RefSeq" id="YP_184902.1">
    <property type="nucleotide sequence ID" value="NC_006660.1"/>
</dbReference>
<accession>Q5ZNT3</accession>
<proteinExistence type="predicted"/>
<dbReference type="EMBL" id="AJ632331">
    <property type="protein sequence ID" value="CAG18168.1"/>
    <property type="molecule type" value="Genomic_DNA"/>
</dbReference>
<organism evidence="2 3">
    <name type="scientific">Bracoviriform congregatae</name>
    <dbReference type="NCBI Taxonomy" id="39640"/>
    <lineage>
        <taxon>Viruses</taxon>
        <taxon>Viruses incertae sedis</taxon>
        <taxon>Polydnaviriformidae</taxon>
        <taxon>Bracoviriform</taxon>
    </lineage>
</organism>
<evidence type="ECO:0000313" key="2">
    <source>
        <dbReference type="EMBL" id="CAG18168.1"/>
    </source>
</evidence>